<dbReference type="OrthoDB" id="6772503at2759"/>
<comment type="caution">
    <text evidence="1">The sequence shown here is derived from an EMBL/GenBank/DDBJ whole genome shotgun (WGS) entry which is preliminary data.</text>
</comment>
<evidence type="ECO:0000313" key="2">
    <source>
        <dbReference type="Proteomes" id="UP000499080"/>
    </source>
</evidence>
<name>A0A4Y2JZ58_ARAVE</name>
<dbReference type="EMBL" id="BGPR01192427">
    <property type="protein sequence ID" value="GBM95127.1"/>
    <property type="molecule type" value="Genomic_DNA"/>
</dbReference>
<accession>A0A4Y2JZ58</accession>
<organism evidence="1 2">
    <name type="scientific">Araneus ventricosus</name>
    <name type="common">Orbweaver spider</name>
    <name type="synonym">Epeira ventricosa</name>
    <dbReference type="NCBI Taxonomy" id="182803"/>
    <lineage>
        <taxon>Eukaryota</taxon>
        <taxon>Metazoa</taxon>
        <taxon>Ecdysozoa</taxon>
        <taxon>Arthropoda</taxon>
        <taxon>Chelicerata</taxon>
        <taxon>Arachnida</taxon>
        <taxon>Araneae</taxon>
        <taxon>Araneomorphae</taxon>
        <taxon>Entelegynae</taxon>
        <taxon>Araneoidea</taxon>
        <taxon>Araneidae</taxon>
        <taxon>Araneus</taxon>
    </lineage>
</organism>
<keyword evidence="2" id="KW-1185">Reference proteome</keyword>
<dbReference type="AlphaFoldDB" id="A0A4Y2JZ58"/>
<dbReference type="Proteomes" id="UP000499080">
    <property type="component" value="Unassembled WGS sequence"/>
</dbReference>
<gene>
    <name evidence="1" type="ORF">AVEN_250174_1</name>
</gene>
<proteinExistence type="predicted"/>
<reference evidence="1 2" key="1">
    <citation type="journal article" date="2019" name="Sci. Rep.">
        <title>Orb-weaving spider Araneus ventricosus genome elucidates the spidroin gene catalogue.</title>
        <authorList>
            <person name="Kono N."/>
            <person name="Nakamura H."/>
            <person name="Ohtoshi R."/>
            <person name="Moran D.A.P."/>
            <person name="Shinohara A."/>
            <person name="Yoshida Y."/>
            <person name="Fujiwara M."/>
            <person name="Mori M."/>
            <person name="Tomita M."/>
            <person name="Arakawa K."/>
        </authorList>
    </citation>
    <scope>NUCLEOTIDE SEQUENCE [LARGE SCALE GENOMIC DNA]</scope>
</reference>
<sequence length="108" mass="12462">MYIIGGGYLLHRVIWNRGSTFSLICDNYVTYVRTKYKSTALVILDGYPKNETIGGTKFAEPARRTRKQMSSEVMFDETMVPTVSQEKFQANTKNKDRLISILMHKFSQ</sequence>
<protein>
    <submittedName>
        <fullName evidence="1">Uncharacterized protein</fullName>
    </submittedName>
</protein>
<evidence type="ECO:0000313" key="1">
    <source>
        <dbReference type="EMBL" id="GBM95127.1"/>
    </source>
</evidence>